<evidence type="ECO:0000256" key="3">
    <source>
        <dbReference type="ARBA" id="ARBA00022598"/>
    </source>
</evidence>
<proteinExistence type="inferred from homology"/>
<feature type="domain" description="Alanyl-transfer RNA synthetases family profile" evidence="13">
    <location>
        <begin position="1"/>
        <end position="718"/>
    </location>
</feature>
<name>A0ABW1J076_9PSEU</name>
<evidence type="ECO:0000256" key="2">
    <source>
        <dbReference type="ARBA" id="ARBA00022555"/>
    </source>
</evidence>
<evidence type="ECO:0000256" key="1">
    <source>
        <dbReference type="ARBA" id="ARBA00008226"/>
    </source>
</evidence>
<protein>
    <recommendedName>
        <fullName evidence="11">Alanine--tRNA ligase</fullName>
        <ecNumber evidence="11">6.1.1.7</ecNumber>
    </recommendedName>
    <alternativeName>
        <fullName evidence="11">Alanyl-tRNA synthetase</fullName>
        <shortName evidence="11">AlaRS</shortName>
    </alternativeName>
</protein>
<keyword evidence="11" id="KW-0963">Cytoplasm</keyword>
<comment type="domain">
    <text evidence="11">Consists of three domains; the N-terminal catalytic domain, the editing domain and the C-terminal C-Ala domain. The editing domain removes incorrectly charged amino acids, while the C-Ala domain, along with tRNA(Ala), serves as a bridge to cooperatively bring together the editing and aminoacylation centers thus stimulating deacylation of misacylated tRNAs.</text>
</comment>
<comment type="catalytic activity">
    <reaction evidence="10 11">
        <text>tRNA(Ala) + L-alanine + ATP = L-alanyl-tRNA(Ala) + AMP + diphosphate</text>
        <dbReference type="Rhea" id="RHEA:12540"/>
        <dbReference type="Rhea" id="RHEA-COMP:9657"/>
        <dbReference type="Rhea" id="RHEA-COMP:9923"/>
        <dbReference type="ChEBI" id="CHEBI:30616"/>
        <dbReference type="ChEBI" id="CHEBI:33019"/>
        <dbReference type="ChEBI" id="CHEBI:57972"/>
        <dbReference type="ChEBI" id="CHEBI:78442"/>
        <dbReference type="ChEBI" id="CHEBI:78497"/>
        <dbReference type="ChEBI" id="CHEBI:456215"/>
        <dbReference type="EC" id="6.1.1.7"/>
    </reaction>
</comment>
<dbReference type="Gene3D" id="3.10.310.40">
    <property type="match status" value="1"/>
</dbReference>
<dbReference type="SUPFAM" id="SSF55681">
    <property type="entry name" value="Class II aaRS and biotin synthetases"/>
    <property type="match status" value="1"/>
</dbReference>
<dbReference type="SUPFAM" id="SSF101353">
    <property type="entry name" value="Putative anticodon-binding domain of alanyl-tRNA synthetase (AlaRS)"/>
    <property type="match status" value="1"/>
</dbReference>
<keyword evidence="11" id="KW-0479">Metal-binding</keyword>
<dbReference type="PROSITE" id="PS50860">
    <property type="entry name" value="AA_TRNA_LIGASE_II_ALA"/>
    <property type="match status" value="1"/>
</dbReference>
<dbReference type="InterPro" id="IPR045864">
    <property type="entry name" value="aa-tRNA-synth_II/BPL/LPL"/>
</dbReference>
<keyword evidence="7 11" id="KW-0648">Protein biosynthesis</keyword>
<comment type="cofactor">
    <cofactor evidence="11">
        <name>Zn(2+)</name>
        <dbReference type="ChEBI" id="CHEBI:29105"/>
    </cofactor>
    <text evidence="11">Binds 1 zinc ion per subunit.</text>
</comment>
<dbReference type="HAMAP" id="MF_00036_B">
    <property type="entry name" value="Ala_tRNA_synth_B"/>
    <property type="match status" value="1"/>
</dbReference>
<dbReference type="Pfam" id="PF01411">
    <property type="entry name" value="tRNA-synt_2c"/>
    <property type="match status" value="1"/>
</dbReference>
<feature type="binding site" evidence="11">
    <location>
        <position position="576"/>
    </location>
    <ligand>
        <name>Zn(2+)</name>
        <dbReference type="ChEBI" id="CHEBI:29105"/>
    </ligand>
</feature>
<comment type="similarity">
    <text evidence="1 11">Belongs to the class-II aminoacyl-tRNA synthetase family.</text>
</comment>
<dbReference type="Proteomes" id="UP001596302">
    <property type="component" value="Unassembled WGS sequence"/>
</dbReference>
<dbReference type="SMART" id="SM00863">
    <property type="entry name" value="tRNA_SAD"/>
    <property type="match status" value="1"/>
</dbReference>
<keyword evidence="5 11" id="KW-0067">ATP-binding</keyword>
<evidence type="ECO:0000256" key="4">
    <source>
        <dbReference type="ARBA" id="ARBA00022741"/>
    </source>
</evidence>
<keyword evidence="6 11" id="KW-0694">RNA-binding</keyword>
<accession>A0ABW1J076</accession>
<reference evidence="15" key="1">
    <citation type="journal article" date="2019" name="Int. J. Syst. Evol. Microbiol.">
        <title>The Global Catalogue of Microorganisms (GCM) 10K type strain sequencing project: providing services to taxonomists for standard genome sequencing and annotation.</title>
        <authorList>
            <consortium name="The Broad Institute Genomics Platform"/>
            <consortium name="The Broad Institute Genome Sequencing Center for Infectious Disease"/>
            <person name="Wu L."/>
            <person name="Ma J."/>
        </authorList>
    </citation>
    <scope>NUCLEOTIDE SEQUENCE [LARGE SCALE GENOMIC DNA]</scope>
    <source>
        <strain evidence="15">CCM 8391</strain>
    </source>
</reference>
<evidence type="ECO:0000256" key="7">
    <source>
        <dbReference type="ARBA" id="ARBA00022917"/>
    </source>
</evidence>
<gene>
    <name evidence="11 14" type="primary">alaS</name>
    <name evidence="14" type="ORF">ACFQE5_08185</name>
</gene>
<evidence type="ECO:0000256" key="12">
    <source>
        <dbReference type="SAM" id="Coils"/>
    </source>
</evidence>
<evidence type="ECO:0000313" key="15">
    <source>
        <dbReference type="Proteomes" id="UP001596302"/>
    </source>
</evidence>
<dbReference type="InterPro" id="IPR018163">
    <property type="entry name" value="Thr/Ala-tRNA-synth_IIc_edit"/>
</dbReference>
<dbReference type="SUPFAM" id="SSF50447">
    <property type="entry name" value="Translation proteins"/>
    <property type="match status" value="1"/>
</dbReference>
<feature type="binding site" evidence="11">
    <location>
        <position position="679"/>
    </location>
    <ligand>
        <name>Zn(2+)</name>
        <dbReference type="ChEBI" id="CHEBI:29105"/>
    </ligand>
</feature>
<comment type="function">
    <text evidence="9 11">Catalyzes the attachment of alanine to tRNA(Ala) in a two-step reaction: alanine is first activated by ATP to form Ala-AMP and then transferred to the acceptor end of tRNA(Ala). Also edits incorrectly charged Ser-tRNA(Ala) and Gly-tRNA(Ala) via its editing domain.</text>
</comment>
<evidence type="ECO:0000259" key="13">
    <source>
        <dbReference type="PROSITE" id="PS50860"/>
    </source>
</evidence>
<evidence type="ECO:0000256" key="10">
    <source>
        <dbReference type="ARBA" id="ARBA00048300"/>
    </source>
</evidence>
<comment type="caution">
    <text evidence="14">The sequence shown here is derived from an EMBL/GenBank/DDBJ whole genome shotgun (WGS) entry which is preliminary data.</text>
</comment>
<organism evidence="14 15">
    <name type="scientific">Pseudonocardia hispaniensis</name>
    <dbReference type="NCBI Taxonomy" id="904933"/>
    <lineage>
        <taxon>Bacteria</taxon>
        <taxon>Bacillati</taxon>
        <taxon>Actinomycetota</taxon>
        <taxon>Actinomycetes</taxon>
        <taxon>Pseudonocardiales</taxon>
        <taxon>Pseudonocardiaceae</taxon>
        <taxon>Pseudonocardia</taxon>
    </lineage>
</organism>
<dbReference type="GO" id="GO:0004813">
    <property type="term" value="F:alanine-tRNA ligase activity"/>
    <property type="evidence" value="ECO:0007669"/>
    <property type="project" value="UniProtKB-EC"/>
</dbReference>
<feature type="binding site" evidence="11">
    <location>
        <position position="572"/>
    </location>
    <ligand>
        <name>Zn(2+)</name>
        <dbReference type="ChEBI" id="CHEBI:29105"/>
    </ligand>
</feature>
<keyword evidence="15" id="KW-1185">Reference proteome</keyword>
<dbReference type="NCBIfam" id="TIGR00344">
    <property type="entry name" value="alaS"/>
    <property type="match status" value="1"/>
</dbReference>
<dbReference type="InterPro" id="IPR002318">
    <property type="entry name" value="Ala-tRNA-lgiase_IIc"/>
</dbReference>
<keyword evidence="8 11" id="KW-0030">Aminoacyl-tRNA synthetase</keyword>
<dbReference type="InterPro" id="IPR003156">
    <property type="entry name" value="DHHA1_dom"/>
</dbReference>
<dbReference type="PRINTS" id="PR00980">
    <property type="entry name" value="TRNASYNTHALA"/>
</dbReference>
<dbReference type="Gene3D" id="6.10.250.550">
    <property type="match status" value="1"/>
</dbReference>
<evidence type="ECO:0000256" key="11">
    <source>
        <dbReference type="HAMAP-Rule" id="MF_00036"/>
    </source>
</evidence>
<dbReference type="InterPro" id="IPR018162">
    <property type="entry name" value="Ala-tRNA-ligase_IIc_anticod-bd"/>
</dbReference>
<dbReference type="InterPro" id="IPR009000">
    <property type="entry name" value="Transl_B-barrel_sf"/>
</dbReference>
<dbReference type="PANTHER" id="PTHR11777:SF9">
    <property type="entry name" value="ALANINE--TRNA LIGASE, CYTOPLASMIC"/>
    <property type="match status" value="1"/>
</dbReference>
<evidence type="ECO:0000256" key="9">
    <source>
        <dbReference type="ARBA" id="ARBA00024779"/>
    </source>
</evidence>
<dbReference type="Gene3D" id="2.40.30.130">
    <property type="match status" value="1"/>
</dbReference>
<dbReference type="Gene3D" id="3.30.980.10">
    <property type="entry name" value="Threonyl-trna Synthetase, Chain A, domain 2"/>
    <property type="match status" value="1"/>
</dbReference>
<keyword evidence="3 11" id="KW-0436">Ligase</keyword>
<dbReference type="InterPro" id="IPR012947">
    <property type="entry name" value="tRNA_SAD"/>
</dbReference>
<evidence type="ECO:0000256" key="6">
    <source>
        <dbReference type="ARBA" id="ARBA00022884"/>
    </source>
</evidence>
<dbReference type="InterPro" id="IPR018165">
    <property type="entry name" value="Ala-tRNA-synth_IIc_core"/>
</dbReference>
<keyword evidence="11" id="KW-0862">Zinc</keyword>
<dbReference type="CDD" id="cd00673">
    <property type="entry name" value="AlaRS_core"/>
    <property type="match status" value="1"/>
</dbReference>
<dbReference type="SUPFAM" id="SSF55186">
    <property type="entry name" value="ThrRS/AlaRS common domain"/>
    <property type="match status" value="1"/>
</dbReference>
<keyword evidence="12" id="KW-0175">Coiled coil</keyword>
<dbReference type="InterPro" id="IPR023033">
    <property type="entry name" value="Ala_tRNA_ligase_euk/bac"/>
</dbReference>
<evidence type="ECO:0000313" key="14">
    <source>
        <dbReference type="EMBL" id="MFC5994188.1"/>
    </source>
</evidence>
<evidence type="ECO:0000256" key="8">
    <source>
        <dbReference type="ARBA" id="ARBA00023146"/>
    </source>
</evidence>
<keyword evidence="2 11" id="KW-0820">tRNA-binding</keyword>
<dbReference type="EC" id="6.1.1.7" evidence="11"/>
<dbReference type="Gene3D" id="3.30.54.20">
    <property type="match status" value="1"/>
</dbReference>
<sequence>MQTHEIARRFTQYFTDAGHTRVPSASLILDDPTLLFVNAGMVQFKPYFLGEAPPPYPRATSIQKCVRTGDIDEVGKTTRHNTFFQMAGNFSFGDYFKAGAIEHAWKLVTGPQSEGGYGFDPDRIWVTVYLDDNEAAELWRSIAGIPAERIQRRSGKDNYWDMGVPGPGGPCSEIYFDRGPEHGAEGGPVVDEDRYLEIWNLVFMQDVRGERSPKDGHPPIGELPNKNIDTGMGVERVAYLLQGVENVYETDLVRPVIARAEEFSGRRYGADHGDDVRFRVIADHARSGVMIIGDGVTPSNEGRGYVLRRLLRRIVRASRLLGVQEPVLNSYAEVVRDAMAPSYPQLVTDFERISAVVRAEEEAFLATLTAGSRIFDLAVAETKTGGATQLAGDKAFQLHDTYGFPIDLTLEMAAEAGLTVDEQGFCALMAEQRARAKADAAARKTGHADAQAYRAVLDAGGGTEFLGYRDLAAEARIVGLIADGAGVPAADAGSAVEVVLDRTPFYAEGGGQQADTGVIRGDGFAIAVSDVQSPVTGLIVHRGTVREGEATVGSVVQAEVDPSRRAAISRSHSATHLVHAGMRRHLGDAAAQAGSLNAPGRLRFDFTSPGGAVPASVLSEVEDEVNAVLTNDYEVRAFVTSQDEARRLGALALFGEKYGDAVRVVEIGDYSRELCGGTHVRRSGQLGLVKLLSEASIGSGVRRVEALVGLDAFRFLAREHVLVSQLAEQFKARPEELPERIGGIVERLRVAERELEKVRAEAVLASAASLADRAEDVNGIALVAVAAPEGLSSNDLRALASDIRGRLGARPGVVALFSADGDKVSFVVATTAAARDRGLAAGRLVPAFAPAVGGRGGGKPDLAQGGGSDPSGVAAAIDALRGAVAAA</sequence>
<dbReference type="Pfam" id="PF07973">
    <property type="entry name" value="tRNA_SAD"/>
    <property type="match status" value="1"/>
</dbReference>
<dbReference type="InterPro" id="IPR050058">
    <property type="entry name" value="Ala-tRNA_ligase"/>
</dbReference>
<feature type="binding site" evidence="11">
    <location>
        <position position="675"/>
    </location>
    <ligand>
        <name>Zn(2+)</name>
        <dbReference type="ChEBI" id="CHEBI:29105"/>
    </ligand>
</feature>
<dbReference type="EMBL" id="JBHSQW010000016">
    <property type="protein sequence ID" value="MFC5994188.1"/>
    <property type="molecule type" value="Genomic_DNA"/>
</dbReference>
<evidence type="ECO:0000256" key="5">
    <source>
        <dbReference type="ARBA" id="ARBA00022840"/>
    </source>
</evidence>
<keyword evidence="4 11" id="KW-0547">Nucleotide-binding</keyword>
<comment type="subcellular location">
    <subcellularLocation>
        <location evidence="11">Cytoplasm</location>
    </subcellularLocation>
</comment>
<dbReference type="PANTHER" id="PTHR11777">
    <property type="entry name" value="ALANYL-TRNA SYNTHETASE"/>
    <property type="match status" value="1"/>
</dbReference>
<dbReference type="Gene3D" id="3.30.930.10">
    <property type="entry name" value="Bira Bifunctional Protein, Domain 2"/>
    <property type="match status" value="1"/>
</dbReference>
<dbReference type="Pfam" id="PF02272">
    <property type="entry name" value="DHHA1"/>
    <property type="match status" value="1"/>
</dbReference>
<dbReference type="RefSeq" id="WP_379584227.1">
    <property type="nucleotide sequence ID" value="NZ_JBHSQW010000016.1"/>
</dbReference>
<feature type="coiled-coil region" evidence="12">
    <location>
        <begin position="741"/>
        <end position="768"/>
    </location>
</feature>
<dbReference type="InterPro" id="IPR018164">
    <property type="entry name" value="Ala-tRNA-synth_IIc_N"/>
</dbReference>